<sequence>MNANDPALHSSTAHDITDGRSPFLRHRSALLIGATVIGVLTVTTAVAYAVYPREDSGVIACRRIATVAATGDPPTISLAEMREVTDLLANSGNPDLARTGSTYRDVFEVHDSGERDATDVLSGFPTSLTLITQTFQACGRVGVEVPTPHLTPR</sequence>
<name>A0AAE3ZV16_9ACTN</name>
<protein>
    <submittedName>
        <fullName evidence="2">Uncharacterized protein</fullName>
    </submittedName>
</protein>
<keyword evidence="3" id="KW-1185">Reference proteome</keyword>
<dbReference type="Proteomes" id="UP001183629">
    <property type="component" value="Unassembled WGS sequence"/>
</dbReference>
<keyword evidence="1" id="KW-0472">Membrane</keyword>
<reference evidence="2 3" key="1">
    <citation type="submission" date="2023-07" db="EMBL/GenBank/DDBJ databases">
        <title>Sequencing the genomes of 1000 actinobacteria strains.</title>
        <authorList>
            <person name="Klenk H.-P."/>
        </authorList>
    </citation>
    <scope>NUCLEOTIDE SEQUENCE [LARGE SCALE GENOMIC DNA]</scope>
    <source>
        <strain evidence="2 3">DSM 44711</strain>
    </source>
</reference>
<proteinExistence type="predicted"/>
<accession>A0AAE3ZV16</accession>
<feature type="transmembrane region" description="Helical" evidence="1">
    <location>
        <begin position="29"/>
        <end position="51"/>
    </location>
</feature>
<evidence type="ECO:0000256" key="1">
    <source>
        <dbReference type="SAM" id="Phobius"/>
    </source>
</evidence>
<evidence type="ECO:0000313" key="3">
    <source>
        <dbReference type="Proteomes" id="UP001183629"/>
    </source>
</evidence>
<keyword evidence="1" id="KW-0812">Transmembrane</keyword>
<organism evidence="2 3">
    <name type="scientific">Catenuloplanes niger</name>
    <dbReference type="NCBI Taxonomy" id="587534"/>
    <lineage>
        <taxon>Bacteria</taxon>
        <taxon>Bacillati</taxon>
        <taxon>Actinomycetota</taxon>
        <taxon>Actinomycetes</taxon>
        <taxon>Micromonosporales</taxon>
        <taxon>Micromonosporaceae</taxon>
        <taxon>Catenuloplanes</taxon>
    </lineage>
</organism>
<gene>
    <name evidence="2" type="ORF">J2S44_005651</name>
</gene>
<keyword evidence="1" id="KW-1133">Transmembrane helix</keyword>
<dbReference type="EMBL" id="JAVDYC010000001">
    <property type="protein sequence ID" value="MDR7325401.1"/>
    <property type="molecule type" value="Genomic_DNA"/>
</dbReference>
<comment type="caution">
    <text evidence="2">The sequence shown here is derived from an EMBL/GenBank/DDBJ whole genome shotgun (WGS) entry which is preliminary data.</text>
</comment>
<evidence type="ECO:0000313" key="2">
    <source>
        <dbReference type="EMBL" id="MDR7325401.1"/>
    </source>
</evidence>
<dbReference type="AlphaFoldDB" id="A0AAE3ZV16"/>
<dbReference type="RefSeq" id="WP_310420096.1">
    <property type="nucleotide sequence ID" value="NZ_JAVDYC010000001.1"/>
</dbReference>